<dbReference type="InterPro" id="IPR006102">
    <property type="entry name" value="Ig-like_GH2"/>
</dbReference>
<reference evidence="5 6" key="1">
    <citation type="journal article" date="2021" name="Int. J. Syst. Evol. Microbiol.">
        <title>Clostridium zeae sp. nov., isolated from corn silage.</title>
        <authorList>
            <person name="Kobayashi H."/>
            <person name="Tanizawa Y."/>
            <person name="Yagura M."/>
            <person name="Sakamoto M."/>
            <person name="Ohkuma M."/>
            <person name="Tohno M."/>
        </authorList>
    </citation>
    <scope>NUCLEOTIDE SEQUENCE [LARGE SCALE GENOMIC DNA]</scope>
    <source>
        <strain evidence="5 6">CSC2</strain>
    </source>
</reference>
<accession>A0ABQ1ECC4</accession>
<evidence type="ECO:0000256" key="1">
    <source>
        <dbReference type="ARBA" id="ARBA00007401"/>
    </source>
</evidence>
<proteinExistence type="inferred from homology"/>
<evidence type="ECO:0000259" key="4">
    <source>
        <dbReference type="PROSITE" id="PS51820"/>
    </source>
</evidence>
<dbReference type="Pfam" id="PF02837">
    <property type="entry name" value="Glyco_hydro_2_N"/>
    <property type="match status" value="1"/>
</dbReference>
<dbReference type="InterPro" id="IPR051913">
    <property type="entry name" value="GH2_Domain-Containing"/>
</dbReference>
<dbReference type="Gene3D" id="2.60.40.10">
    <property type="entry name" value="Immunoglobulins"/>
    <property type="match status" value="1"/>
</dbReference>
<dbReference type="Gene3D" id="2.60.120.260">
    <property type="entry name" value="Galactose-binding domain-like"/>
    <property type="match status" value="1"/>
</dbReference>
<evidence type="ECO:0000313" key="5">
    <source>
        <dbReference type="EMBL" id="GFZ32353.1"/>
    </source>
</evidence>
<dbReference type="InterPro" id="IPR008979">
    <property type="entry name" value="Galactose-bd-like_sf"/>
</dbReference>
<dbReference type="Pfam" id="PF00703">
    <property type="entry name" value="Glyco_hydro_2"/>
    <property type="match status" value="1"/>
</dbReference>
<dbReference type="InterPro" id="IPR006103">
    <property type="entry name" value="Glyco_hydro_2_cat"/>
</dbReference>
<dbReference type="SUPFAM" id="SSF49303">
    <property type="entry name" value="beta-Galactosidase/glucuronidase domain"/>
    <property type="match status" value="1"/>
</dbReference>
<organism evidence="5 6">
    <name type="scientific">Clostridium zeae</name>
    <dbReference type="NCBI Taxonomy" id="2759022"/>
    <lineage>
        <taxon>Bacteria</taxon>
        <taxon>Bacillati</taxon>
        <taxon>Bacillota</taxon>
        <taxon>Clostridia</taxon>
        <taxon>Eubacteriales</taxon>
        <taxon>Clostridiaceae</taxon>
        <taxon>Clostridium</taxon>
    </lineage>
</organism>
<comment type="similarity">
    <text evidence="1">Belongs to the glycosyl hydrolase 2 family.</text>
</comment>
<dbReference type="Proteomes" id="UP000663802">
    <property type="component" value="Unassembled WGS sequence"/>
</dbReference>
<dbReference type="PROSITE" id="PS51820">
    <property type="entry name" value="PA14"/>
    <property type="match status" value="1"/>
</dbReference>
<dbReference type="Pfam" id="PF02836">
    <property type="entry name" value="Glyco_hydro_2_C"/>
    <property type="match status" value="1"/>
</dbReference>
<dbReference type="EMBL" id="BMBA01000002">
    <property type="protein sequence ID" value="GFZ32353.1"/>
    <property type="molecule type" value="Genomic_DNA"/>
</dbReference>
<keyword evidence="2" id="KW-0378">Hydrolase</keyword>
<dbReference type="Gene3D" id="2.60.120.560">
    <property type="entry name" value="Exo-inulinase, domain 1"/>
    <property type="match status" value="1"/>
</dbReference>
<keyword evidence="3" id="KW-0326">Glycosidase</keyword>
<dbReference type="Pfam" id="PF07532">
    <property type="entry name" value="Big_4"/>
    <property type="match status" value="1"/>
</dbReference>
<dbReference type="SUPFAM" id="SSF49785">
    <property type="entry name" value="Galactose-binding domain-like"/>
    <property type="match status" value="2"/>
</dbReference>
<dbReference type="Gene3D" id="3.90.182.10">
    <property type="entry name" value="Toxin - Anthrax Protective Antigen,domain 1"/>
    <property type="match status" value="1"/>
</dbReference>
<dbReference type="InterPro" id="IPR011081">
    <property type="entry name" value="Big_4"/>
</dbReference>
<dbReference type="SUPFAM" id="SSF56988">
    <property type="entry name" value="Anthrax protective antigen"/>
    <property type="match status" value="1"/>
</dbReference>
<dbReference type="InterPro" id="IPR036156">
    <property type="entry name" value="Beta-gal/glucu_dom_sf"/>
</dbReference>
<dbReference type="SMART" id="SM00758">
    <property type="entry name" value="PA14"/>
    <property type="match status" value="1"/>
</dbReference>
<dbReference type="InterPro" id="IPR006104">
    <property type="entry name" value="Glyco_hydro_2_N"/>
</dbReference>
<name>A0ABQ1ECC4_9CLOT</name>
<dbReference type="Pfam" id="PF07691">
    <property type="entry name" value="PA14"/>
    <property type="match status" value="1"/>
</dbReference>
<feature type="domain" description="PA14" evidence="4">
    <location>
        <begin position="41"/>
        <end position="186"/>
    </location>
</feature>
<sequence length="1535" mass="167871">MKRNKYNKFMKMLSIIMTFLSVLTVNPRLTKAATIIQAEEVSYHGLKGDYYKCSSTTGADFSSLVSTNIDENINFYSSFTDVLKARTGQTEGCAVRWTGKIQPKYSEDYTFYMIGDNGFRLWVDGKLIIDHWVNDWEIPQTSNKVSLKAGVQYDFKLEYFQATGGADLRLQWSSASQPKQVVPVECFYQPEGSNVPIVTASVEAVTGTCQQYAHPTLPSTVTVDYSDGTKKQLPVAWDFSDASLFSKVGNVVVTGTVSGTTAEAIANVNVTSYVQWEKQQAPLMTKWSADVTADNALPDYPRMQMQRTDWQNLNGLWQFQEGTASDTVPIGKDLSRKILVPYPMESALSGIMTHYDYSWYRRVFTLPQNWNGKNIIINFGAVDWQSEVFVNGTSVGVHKGGYDPFSYDITPYLKGTGEQELIVKVYDPTDAAGEPRGKQTLHQGGIMYTSTSGIWQTAWLEPVAASSSIDNLKIEPDVDGNRLKLTVNTTGVDEGTIVTATAYDGTTIAGKVDGGPNTALYIPITNAKLWSPDNPFLYDLKVDLKKDSTVIDTVKSYFGMRKISMKQVNGVNKIFLNNKETFMMGPLDQGFWPDGLYTAPTDAALKSDIEQEKALGFNMVRKHIKVEPARWYYWADKLGILVWQDMPSADSYMSNPPPVDKPQYELELQRMVQTHWNSPSIIMWCVFNEDQGQYEPARLVGLVANMDSSRLINQGSGGPYANAGSIYDVHSYPPPACPNSSTQINVCGEYGGIGFKVPQHLWNEALSASYIMVDNPNDLTNLYDVYANNLLSYKTNNGLSAAVYTEITDVENEVNGLMTYDRQMKCDVNKIKTSNEKVINKLSYYNEVLPTSKSQKQTWKYTTANTASDWYSSSFNDSAWASAQGGFGTAMTPGISVGTNWNTSDIWMRKSFNPGNLAADEINNLCFNLFHDEATEIYINGVLAGTATGYSTDYVLLDMNDAAKKAIKINESNVIAVHCHQTTGGQGIDVGIGKRVLTDKPITSTTFSDNFDNGTANQWNTFGGSWSVADGKYGVLANGGAKSIAQNTNFSDFTYETDITLGSIQTNNNAGALFRISNPGVGADNYKGYYAGLGKNGDVTGVVLGKSNGSWTFLDTKPMTIETGKSYHMKVTAIGSSIKVYVDNMDTPIIDKVDTSYISGAIGLRTWNVDAKYDNISAATYVPVVKHTEAALSDLKVNGNTIAGFDENTTTYNVELPAGTTAVPEINAVVKDSDKAVAVVTKPEALPGTAKIVVTAEDGVTTKIYTINFTVQVPKDTDATLKNISIDGKNLEGFESTKKDYTITLPSGTTKIPVVSAEATKTVAVAKVTQANAVNGSASIKVTAEDRITTNIYTVKFVVASKNDATLTKIIVDGKELSEFKGDLITTVTIPYTTKEPTITATATDANAKINIKQAGCLNSFAAIHVTSADGRNHRIYTLYFKMLPNTDASLSRIVVGDKEIDNFNPEVLEYTYKLPSGTTKAPIVSAKVNDHRGLNGAQITIKQACKVGEKAVITVTAADGKTIKKYTVTFVGGQ</sequence>
<evidence type="ECO:0000313" key="6">
    <source>
        <dbReference type="Proteomes" id="UP000663802"/>
    </source>
</evidence>
<dbReference type="Gene3D" id="3.20.20.80">
    <property type="entry name" value="Glycosidases"/>
    <property type="match status" value="1"/>
</dbReference>
<gene>
    <name evidence="5" type="ORF">CSC2_28790</name>
</gene>
<dbReference type="InterPro" id="IPR037524">
    <property type="entry name" value="PA14/GLEYA"/>
</dbReference>
<evidence type="ECO:0000256" key="2">
    <source>
        <dbReference type="ARBA" id="ARBA00022801"/>
    </source>
</evidence>
<keyword evidence="6" id="KW-1185">Reference proteome</keyword>
<dbReference type="RefSeq" id="WP_206870605.1">
    <property type="nucleotide sequence ID" value="NZ_BMBA01000002.1"/>
</dbReference>
<protein>
    <recommendedName>
        <fullName evidence="4">PA14 domain-containing protein</fullName>
    </recommendedName>
</protein>
<comment type="caution">
    <text evidence="5">The sequence shown here is derived from an EMBL/GenBank/DDBJ whole genome shotgun (WGS) entry which is preliminary data.</text>
</comment>
<evidence type="ECO:0000256" key="3">
    <source>
        <dbReference type="ARBA" id="ARBA00023295"/>
    </source>
</evidence>
<dbReference type="InterPro" id="IPR013783">
    <property type="entry name" value="Ig-like_fold"/>
</dbReference>
<dbReference type="PANTHER" id="PTHR42732:SF2">
    <property type="entry name" value="BETA-MANNOSIDASE"/>
    <property type="match status" value="1"/>
</dbReference>
<dbReference type="InterPro" id="IPR011658">
    <property type="entry name" value="PA14_dom"/>
</dbReference>
<dbReference type="PANTHER" id="PTHR42732">
    <property type="entry name" value="BETA-GALACTOSIDASE"/>
    <property type="match status" value="1"/>
</dbReference>
<dbReference type="SUPFAM" id="SSF51445">
    <property type="entry name" value="(Trans)glycosidases"/>
    <property type="match status" value="1"/>
</dbReference>
<dbReference type="InterPro" id="IPR017853">
    <property type="entry name" value="GH"/>
</dbReference>